<name>A0A249PCV9_9HYPH</name>
<organism evidence="5 6">
    <name type="scientific">Sinorhizobium sojae CCBAU 05684</name>
    <dbReference type="NCBI Taxonomy" id="716928"/>
    <lineage>
        <taxon>Bacteria</taxon>
        <taxon>Pseudomonadati</taxon>
        <taxon>Pseudomonadota</taxon>
        <taxon>Alphaproteobacteria</taxon>
        <taxon>Hyphomicrobiales</taxon>
        <taxon>Rhizobiaceae</taxon>
        <taxon>Sinorhizobium/Ensifer group</taxon>
        <taxon>Sinorhizobium</taxon>
    </lineage>
</organism>
<dbReference type="SUPFAM" id="SSF53474">
    <property type="entry name" value="alpha/beta-Hydrolases"/>
    <property type="match status" value="1"/>
</dbReference>
<evidence type="ECO:0000313" key="6">
    <source>
        <dbReference type="Proteomes" id="UP000217211"/>
    </source>
</evidence>
<dbReference type="AlphaFoldDB" id="A0A249PCV9"/>
<dbReference type="EMBL" id="CP023067">
    <property type="protein sequence ID" value="ASY63763.1"/>
    <property type="molecule type" value="Genomic_DNA"/>
</dbReference>
<evidence type="ECO:0000256" key="1">
    <source>
        <dbReference type="ARBA" id="ARBA00010515"/>
    </source>
</evidence>
<dbReference type="eggNOG" id="COG0657">
    <property type="taxonomic scope" value="Bacteria"/>
</dbReference>
<dbReference type="Gene3D" id="3.40.50.1820">
    <property type="entry name" value="alpha/beta hydrolase"/>
    <property type="match status" value="1"/>
</dbReference>
<keyword evidence="2" id="KW-0378">Hydrolase</keyword>
<dbReference type="PANTHER" id="PTHR48081">
    <property type="entry name" value="AB HYDROLASE SUPERFAMILY PROTEIN C4A8.06C"/>
    <property type="match status" value="1"/>
</dbReference>
<proteinExistence type="inferred from homology"/>
<evidence type="ECO:0000313" key="5">
    <source>
        <dbReference type="EMBL" id="ASY63763.1"/>
    </source>
</evidence>
<evidence type="ECO:0000256" key="2">
    <source>
        <dbReference type="ARBA" id="ARBA00022801"/>
    </source>
</evidence>
<dbReference type="GO" id="GO:0016787">
    <property type="term" value="F:hydrolase activity"/>
    <property type="evidence" value="ECO:0007669"/>
    <property type="project" value="UniProtKB-KW"/>
</dbReference>
<dbReference type="PROSITE" id="PS01173">
    <property type="entry name" value="LIPASE_GDXG_HIS"/>
    <property type="match status" value="1"/>
</dbReference>
<feature type="active site" evidence="3">
    <location>
        <position position="252"/>
    </location>
</feature>
<keyword evidence="6" id="KW-1185">Reference proteome</keyword>
<comment type="similarity">
    <text evidence="1">Belongs to the 'GDXG' lipolytic enzyme family.</text>
</comment>
<protein>
    <submittedName>
        <fullName evidence="5">Esterase/lipase</fullName>
    </submittedName>
</protein>
<evidence type="ECO:0000256" key="3">
    <source>
        <dbReference type="PROSITE-ProRule" id="PRU10038"/>
    </source>
</evidence>
<dbReference type="KEGG" id="esj:SJ05684_c23220"/>
<accession>A0A249PCV9</accession>
<dbReference type="InterPro" id="IPR050300">
    <property type="entry name" value="GDXG_lipolytic_enzyme"/>
</dbReference>
<dbReference type="STRING" id="716928.GCA_000261485_00447"/>
<dbReference type="InterPro" id="IPR029058">
    <property type="entry name" value="AB_hydrolase_fold"/>
</dbReference>
<dbReference type="Pfam" id="PF07859">
    <property type="entry name" value="Abhydrolase_3"/>
    <property type="match status" value="1"/>
</dbReference>
<sequence>MSGRNQTAKASAATMLSGIALKKFQRPCTRPLRTAAMLAITRVSTAAERPLRLFGPDARVDGEAAVFSACDRLRRALPHFVVRELAPMISWLERERRMDSKLPKPMPTEAGIVAFHGRCEAFYPADAVNASVAQQRQWYDALCAAFDASSPAGLTRQDELLAGRIRVRRYRPAQIATETQVFYIHGGGFVVGSLDSHDAICAELAHGTGAEFVAIEYRLAPEHIWPAALEDCYAVLEALLAEGRPLVVAGDSAGGNLAAGVALKAKAVGLSGIVGQVLIYPLLGGDLASGSFVEMAEAPGLSTADVAYYRGILQAPPDELFAHPLKAGDFAGLPPAYISAAHFDPLRDDARQYAARLIEAGVDVTFREEPQMIHAWLRARHMSPGAREGFAHLVHGLARLVGSA</sequence>
<evidence type="ECO:0000259" key="4">
    <source>
        <dbReference type="Pfam" id="PF07859"/>
    </source>
</evidence>
<reference evidence="5 6" key="1">
    <citation type="submission" date="2017-08" db="EMBL/GenBank/DDBJ databases">
        <title>Multipartite genome sequences of Sinorhizobium species nodulating soybeans.</title>
        <authorList>
            <person name="Tian C.F."/>
        </authorList>
    </citation>
    <scope>NUCLEOTIDE SEQUENCE [LARGE SCALE GENOMIC DNA]</scope>
    <source>
        <strain evidence="5 6">CCBAU 05684</strain>
    </source>
</reference>
<feature type="domain" description="Alpha/beta hydrolase fold-3" evidence="4">
    <location>
        <begin position="181"/>
        <end position="377"/>
    </location>
</feature>
<dbReference type="Proteomes" id="UP000217211">
    <property type="component" value="Chromosome"/>
</dbReference>
<dbReference type="PANTHER" id="PTHR48081:SF8">
    <property type="entry name" value="ALPHA_BETA HYDROLASE FOLD-3 DOMAIN-CONTAINING PROTEIN-RELATED"/>
    <property type="match status" value="1"/>
</dbReference>
<gene>
    <name evidence="5" type="ORF">SJ05684_c23220</name>
</gene>
<dbReference type="InterPro" id="IPR002168">
    <property type="entry name" value="Lipase_GDXG_HIS_AS"/>
</dbReference>
<dbReference type="InterPro" id="IPR033140">
    <property type="entry name" value="Lipase_GDXG_put_SER_AS"/>
</dbReference>
<dbReference type="InterPro" id="IPR013094">
    <property type="entry name" value="AB_hydrolase_3"/>
</dbReference>
<dbReference type="PROSITE" id="PS01174">
    <property type="entry name" value="LIPASE_GDXG_SER"/>
    <property type="match status" value="1"/>
</dbReference>